<sequence length="71" mass="8222">MTQASDLSPEQKHMLTEVFLGDRDWEQFVNPDIALLQSLVDLRVLEHHEDEDGDFYRLTDLGHSLRAQLVS</sequence>
<evidence type="ECO:0008006" key="3">
    <source>
        <dbReference type="Google" id="ProtNLM"/>
    </source>
</evidence>
<dbReference type="AlphaFoldDB" id="A0A345YJM5"/>
<name>A0A345YJM5_9SPHN</name>
<evidence type="ECO:0000313" key="1">
    <source>
        <dbReference type="EMBL" id="AXK44127.1"/>
    </source>
</evidence>
<dbReference type="RefSeq" id="WP_115418440.1">
    <property type="nucleotide sequence ID" value="NZ_CP031358.1"/>
</dbReference>
<organism evidence="1 2">
    <name type="scientific">Erythrobacter aureus</name>
    <dbReference type="NCBI Taxonomy" id="2182384"/>
    <lineage>
        <taxon>Bacteria</taxon>
        <taxon>Pseudomonadati</taxon>
        <taxon>Pseudomonadota</taxon>
        <taxon>Alphaproteobacteria</taxon>
        <taxon>Sphingomonadales</taxon>
        <taxon>Erythrobacteraceae</taxon>
        <taxon>Erythrobacter/Porphyrobacter group</taxon>
        <taxon>Erythrobacter</taxon>
    </lineage>
</organism>
<accession>A0A345YJM5</accession>
<geneLocation type="plasmid" evidence="1 2">
    <name>unnamed</name>
</geneLocation>
<keyword evidence="2" id="KW-1185">Reference proteome</keyword>
<proteinExistence type="predicted"/>
<dbReference type="Proteomes" id="UP000254508">
    <property type="component" value="Plasmid unnamed"/>
</dbReference>
<dbReference type="EMBL" id="CP031358">
    <property type="protein sequence ID" value="AXK44127.1"/>
    <property type="molecule type" value="Genomic_DNA"/>
</dbReference>
<keyword evidence="1" id="KW-0614">Plasmid</keyword>
<reference evidence="1 2" key="1">
    <citation type="submission" date="2018-07" db="EMBL/GenBank/DDBJ databases">
        <title>Genome sequence of Erythrobacter strain YH-07, an antagonistic bacterium isolated from Yellow Sea.</title>
        <authorList>
            <person name="Tang T."/>
            <person name="Liu Q."/>
            <person name="Sun X."/>
        </authorList>
    </citation>
    <scope>NUCLEOTIDE SEQUENCE [LARGE SCALE GENOMIC DNA]</scope>
    <source>
        <strain evidence="1 2">YH-07</strain>
        <plasmid evidence="1 2">unnamed</plasmid>
    </source>
</reference>
<dbReference type="KEGG" id="err:DVR09_16880"/>
<evidence type="ECO:0000313" key="2">
    <source>
        <dbReference type="Proteomes" id="UP000254508"/>
    </source>
</evidence>
<gene>
    <name evidence="1" type="ORF">DVR09_16880</name>
</gene>
<protein>
    <recommendedName>
        <fullName evidence="3">DUF2087 domain-containing protein</fullName>
    </recommendedName>
</protein>